<evidence type="ECO:0000313" key="3">
    <source>
        <dbReference type="Proteomes" id="UP000218807"/>
    </source>
</evidence>
<dbReference type="RefSeq" id="WP_096764702.1">
    <property type="nucleotide sequence ID" value="NZ_NXDM01000038.1"/>
</dbReference>
<feature type="transmembrane region" description="Helical" evidence="1">
    <location>
        <begin position="341"/>
        <end position="360"/>
    </location>
</feature>
<accession>A0A2A5KKT9</accession>
<evidence type="ECO:0000313" key="2">
    <source>
        <dbReference type="EMBL" id="PCK77686.1"/>
    </source>
</evidence>
<dbReference type="AlphaFoldDB" id="A0A2A5KKT9"/>
<sequence>MTDGSGTKPDQLRASLAQVALRRLADNPGADITDLVRRMDDLKKLGDALPPSLKKKFLMPMAVGAICLGVLGASLVIKVDAIGLKSSVVLNANASSMTFSPSSVWLQADPVKLSAGQLRIDNLIVSFSNPPKAFQGLTTSQWLEVQGGNLALQSLSLHKGSLATVDSSKSGETTLYGDGASGEILANGLSDLKWSRPSQEPATAALELVGEPPEIFSFATSGRGAPGRLAFVPSGPITFENISVTDLKFGREVQTAPAESRFVSTLASGTLRLPDIGKEFNLLSDRAISFVGLTGTIEKMTVDKKIELRFVGKAREIYVGSSDVRTNATPSLLVYLYRNQIVAFLFTAFTVIWGALWSLARLTFA</sequence>
<gene>
    <name evidence="2" type="ORF">CPT34_28745</name>
</gene>
<evidence type="ECO:0000256" key="1">
    <source>
        <dbReference type="SAM" id="Phobius"/>
    </source>
</evidence>
<name>A0A2A5KKT9_9HYPH</name>
<keyword evidence="1" id="KW-1133">Transmembrane helix</keyword>
<proteinExistence type="predicted"/>
<dbReference type="Proteomes" id="UP000218807">
    <property type="component" value="Unassembled WGS sequence"/>
</dbReference>
<keyword evidence="1" id="KW-0472">Membrane</keyword>
<feature type="transmembrane region" description="Helical" evidence="1">
    <location>
        <begin position="57"/>
        <end position="77"/>
    </location>
</feature>
<protein>
    <submittedName>
        <fullName evidence="2">Uncharacterized protein</fullName>
    </submittedName>
</protein>
<dbReference type="EMBL" id="NXDM01000038">
    <property type="protein sequence ID" value="PCK77686.1"/>
    <property type="molecule type" value="Genomic_DNA"/>
</dbReference>
<comment type="caution">
    <text evidence="2">The sequence shown here is derived from an EMBL/GenBank/DDBJ whole genome shotgun (WGS) entry which is preliminary data.</text>
</comment>
<reference evidence="2 3" key="1">
    <citation type="submission" date="2017-09" db="EMBL/GenBank/DDBJ databases">
        <title>Comparative genomics of rhizobia isolated from Phaseolus vulgaris in China.</title>
        <authorList>
            <person name="Tong W."/>
        </authorList>
    </citation>
    <scope>NUCLEOTIDE SEQUENCE [LARGE SCALE GENOMIC DNA]</scope>
    <source>
        <strain evidence="2 3">L101</strain>
    </source>
</reference>
<keyword evidence="3" id="KW-1185">Reference proteome</keyword>
<keyword evidence="1" id="KW-0812">Transmembrane</keyword>
<organism evidence="2 3">
    <name type="scientific">Rhizobium sophoriradicis</name>
    <dbReference type="NCBI Taxonomy" id="1535245"/>
    <lineage>
        <taxon>Bacteria</taxon>
        <taxon>Pseudomonadati</taxon>
        <taxon>Pseudomonadota</taxon>
        <taxon>Alphaproteobacteria</taxon>
        <taxon>Hyphomicrobiales</taxon>
        <taxon>Rhizobiaceae</taxon>
        <taxon>Rhizobium/Agrobacterium group</taxon>
        <taxon>Rhizobium</taxon>
    </lineage>
</organism>